<reference evidence="2" key="1">
    <citation type="submission" date="2018-11" db="EMBL/GenBank/DDBJ databases">
        <title>Genome sequencing of a novel mesophilic and cellulolytic organism within the genus Hungateiclostridium.</title>
        <authorList>
            <person name="Rettenmaier R."/>
            <person name="Liebl W."/>
            <person name="Zverlov V."/>
        </authorList>
    </citation>
    <scope>NUCLEOTIDE SEQUENCE [LARGE SCALE GENOMIC DNA]</scope>
    <source>
        <strain evidence="2">N2K1</strain>
    </source>
</reference>
<organism evidence="1 2">
    <name type="scientific">Acetivibrio mesophilus</name>
    <dbReference type="NCBI Taxonomy" id="2487273"/>
    <lineage>
        <taxon>Bacteria</taxon>
        <taxon>Bacillati</taxon>
        <taxon>Bacillota</taxon>
        <taxon>Clostridia</taxon>
        <taxon>Eubacteriales</taxon>
        <taxon>Oscillospiraceae</taxon>
        <taxon>Acetivibrio</taxon>
    </lineage>
</organism>
<sequence length="65" mass="7591">MDVRAYDKLMAMTPDGREFKRILINKNVGAFEKWIEKVKNLSIPEITNNRKFGTLVSFLYALLLE</sequence>
<accession>A0A4Q0IBB5</accession>
<proteinExistence type="predicted"/>
<name>A0A4Q0IBB5_9FIRM</name>
<dbReference type="Proteomes" id="UP000289166">
    <property type="component" value="Unassembled WGS sequence"/>
</dbReference>
<keyword evidence="2" id="KW-1185">Reference proteome</keyword>
<protein>
    <submittedName>
        <fullName evidence="1">Uncharacterized protein</fullName>
    </submittedName>
</protein>
<evidence type="ECO:0000313" key="2">
    <source>
        <dbReference type="Proteomes" id="UP000289166"/>
    </source>
</evidence>
<dbReference type="EMBL" id="RLII01000001">
    <property type="protein sequence ID" value="RXE60382.1"/>
    <property type="molecule type" value="Genomic_DNA"/>
</dbReference>
<gene>
    <name evidence="1" type="ORF">EFD62_00115</name>
</gene>
<dbReference type="OrthoDB" id="9865494at2"/>
<evidence type="ECO:0000313" key="1">
    <source>
        <dbReference type="EMBL" id="RXE60382.1"/>
    </source>
</evidence>
<dbReference type="AlphaFoldDB" id="A0A4Q0IBB5"/>
<comment type="caution">
    <text evidence="1">The sequence shown here is derived from an EMBL/GenBank/DDBJ whole genome shotgun (WGS) entry which is preliminary data.</text>
</comment>
<dbReference type="RefSeq" id="WP_054847166.1">
    <property type="nucleotide sequence ID" value="NZ_RLII01000001.1"/>
</dbReference>